<proteinExistence type="predicted"/>
<evidence type="ECO:0000259" key="2">
    <source>
        <dbReference type="Pfam" id="PF17389"/>
    </source>
</evidence>
<dbReference type="EMBL" id="JAGEPF010000004">
    <property type="protein sequence ID" value="MBO2457218.1"/>
    <property type="molecule type" value="Genomic_DNA"/>
</dbReference>
<dbReference type="InterPro" id="IPR035398">
    <property type="entry name" value="Bac_rhamnosid_C"/>
</dbReference>
<dbReference type="Pfam" id="PF17389">
    <property type="entry name" value="Bac_rhamnosid6H"/>
    <property type="match status" value="1"/>
</dbReference>
<feature type="chain" id="PRO_5047408110" description="Alpha-L-rhamnosidase" evidence="1">
    <location>
        <begin position="36"/>
        <end position="737"/>
    </location>
</feature>
<evidence type="ECO:0008006" key="6">
    <source>
        <dbReference type="Google" id="ProtNLM"/>
    </source>
</evidence>
<dbReference type="RefSeq" id="WP_208238033.1">
    <property type="nucleotide sequence ID" value="NZ_JAGEPF010000004.1"/>
</dbReference>
<name>A0ABS3RKX7_9ACTN</name>
<dbReference type="PANTHER" id="PTHR34987">
    <property type="entry name" value="C, PUTATIVE (AFU_ORTHOLOGUE AFUA_3G02880)-RELATED"/>
    <property type="match status" value="1"/>
</dbReference>
<dbReference type="InterPro" id="IPR006311">
    <property type="entry name" value="TAT_signal"/>
</dbReference>
<keyword evidence="1" id="KW-0732">Signal</keyword>
<dbReference type="Proteomes" id="UP000680206">
    <property type="component" value="Unassembled WGS sequence"/>
</dbReference>
<feature type="domain" description="Alpha-L-rhamnosidase C-terminal" evidence="3">
    <location>
        <begin position="627"/>
        <end position="694"/>
    </location>
</feature>
<reference evidence="4 5" key="1">
    <citation type="submission" date="2021-03" db="EMBL/GenBank/DDBJ databases">
        <title>Actinomadura violae sp. nov., isolated from lichen in Thailand.</title>
        <authorList>
            <person name="Kanchanasin P."/>
            <person name="Saeng-In P."/>
            <person name="Phongsopitanun W."/>
            <person name="Yuki M."/>
            <person name="Kudo T."/>
            <person name="Ohkuma M."/>
            <person name="Tanasupawat S."/>
        </authorList>
    </citation>
    <scope>NUCLEOTIDE SEQUENCE [LARGE SCALE GENOMIC DNA]</scope>
    <source>
        <strain evidence="4 5">LCR2-06</strain>
    </source>
</reference>
<keyword evidence="5" id="KW-1185">Reference proteome</keyword>
<dbReference type="InterPro" id="IPR035396">
    <property type="entry name" value="Bac_rhamnosid6H"/>
</dbReference>
<dbReference type="PROSITE" id="PS51318">
    <property type="entry name" value="TAT"/>
    <property type="match status" value="1"/>
</dbReference>
<evidence type="ECO:0000256" key="1">
    <source>
        <dbReference type="SAM" id="SignalP"/>
    </source>
</evidence>
<dbReference type="InterPro" id="IPR012341">
    <property type="entry name" value="6hp_glycosidase-like_sf"/>
</dbReference>
<gene>
    <name evidence="4" type="ORF">J4709_06495</name>
</gene>
<dbReference type="PANTHER" id="PTHR34987:SF6">
    <property type="entry name" value="ALPHA-L-RHAMNOSIDASE SIX-HAIRPIN GLYCOSIDASE DOMAIN-CONTAINING PROTEIN"/>
    <property type="match status" value="1"/>
</dbReference>
<dbReference type="InterPro" id="IPR008928">
    <property type="entry name" value="6-hairpin_glycosidase_sf"/>
</dbReference>
<feature type="signal peptide" evidence="1">
    <location>
        <begin position="1"/>
        <end position="35"/>
    </location>
</feature>
<comment type="caution">
    <text evidence="4">The sequence shown here is derived from an EMBL/GenBank/DDBJ whole genome shotgun (WGS) entry which is preliminary data.</text>
</comment>
<organism evidence="4 5">
    <name type="scientific">Actinomadura violacea</name>
    <dbReference type="NCBI Taxonomy" id="2819934"/>
    <lineage>
        <taxon>Bacteria</taxon>
        <taxon>Bacillati</taxon>
        <taxon>Actinomycetota</taxon>
        <taxon>Actinomycetes</taxon>
        <taxon>Streptosporangiales</taxon>
        <taxon>Thermomonosporaceae</taxon>
        <taxon>Actinomadura</taxon>
    </lineage>
</organism>
<dbReference type="Gene3D" id="1.50.10.10">
    <property type="match status" value="1"/>
</dbReference>
<evidence type="ECO:0000259" key="3">
    <source>
        <dbReference type="Pfam" id="PF17390"/>
    </source>
</evidence>
<evidence type="ECO:0000313" key="5">
    <source>
        <dbReference type="Proteomes" id="UP000680206"/>
    </source>
</evidence>
<protein>
    <recommendedName>
        <fullName evidence="6">Alpha-L-rhamnosidase</fullName>
    </recommendedName>
</protein>
<dbReference type="SUPFAM" id="SSF48208">
    <property type="entry name" value="Six-hairpin glycosidases"/>
    <property type="match status" value="1"/>
</dbReference>
<dbReference type="Pfam" id="PF17390">
    <property type="entry name" value="Bac_rhamnosid_C"/>
    <property type="match status" value="1"/>
</dbReference>
<accession>A0ABS3RKX7</accession>
<sequence length="737" mass="78873">MMVPPTTARRSLARAAIAVALTVSGTASLALPASAAPHPRGPWQDASYTPHQGQWRPYVLSPSSRTVRPAKVYKADPRQGRIDGSPEAALRDGGGSVRLTGAADRTGSPLLVIDFGKEVAGHLKVRVKGASSTPPKLRACFSESIRYAALTPDANDGEGKIAPGCDTANIWNGFPGQPYTQDTDSHALPLDGKKLPATIRDGVLRGGFRYATLFLDGPGTVDIDGVSVDFTAAPNQRDLDGYQGHFLSSDNELNKIWYAGAYTVQVNTGASNTAKSWPYAAGEGDHADAQVPFADPKKSVIYDGGKRDRIVWQGDLAVQAPVTYLSTNDLEAVDNSLSSLASQQLPDGFMPAESQVGQHNADELRTYGEYVTWFVNNMYEHWLYTGDRGYLDKWWPQLTKATAWLESVRAKDDKGLIAFGDVGSCGHYGYSDCGHETYVNALYARNLTQMAAMAKARGDAPAATTYGDRSATVKKAINDQLWDEKAGAYRLSREIPGAYPQDANATAVLAGIADGGRATRALAYLRKNNWSQYGSLTVSQSTPNASLPPFYAPLPSSFETDARLGTGDASGLDLIRTFWGHQLRQDPGSTFWEHMQPDGTPNLKQFSSLAHGWASGPTVTLTTRVLGVQPTGPGYSSWAVVPFTGGLKWAEGTVPTPRGAIAASWRTTGHTFRLDVTAPRGTSGRLAVPVGSSTSRVTLDGRTVWAHGKATARGVTSDGKYVYVDGAPSGRHTLTAE</sequence>
<dbReference type="Gene3D" id="2.60.420.10">
    <property type="entry name" value="Maltose phosphorylase, domain 3"/>
    <property type="match status" value="1"/>
</dbReference>
<feature type="domain" description="Alpha-L-rhamnosidase six-hairpin glycosidase" evidence="2">
    <location>
        <begin position="299"/>
        <end position="522"/>
    </location>
</feature>
<evidence type="ECO:0000313" key="4">
    <source>
        <dbReference type="EMBL" id="MBO2457218.1"/>
    </source>
</evidence>